<dbReference type="Proteomes" id="UP000215355">
    <property type="component" value="Chromosome 1"/>
</dbReference>
<dbReference type="EC" id="3.1.1.24" evidence="2"/>
<evidence type="ECO:0000313" key="2">
    <source>
        <dbReference type="EMBL" id="SNV51642.1"/>
    </source>
</evidence>
<dbReference type="AlphaFoldDB" id="A0AAJ4XCD1"/>
<gene>
    <name evidence="2" type="primary">catD_3</name>
    <name evidence="2" type="ORF">SAMEA4412673_02481</name>
</gene>
<dbReference type="RefSeq" id="WP_093097315.1">
    <property type="nucleotide sequence ID" value="NZ_FNGK01000001.1"/>
</dbReference>
<keyword evidence="2" id="KW-0378">Hydrolase</keyword>
<name>A0AAJ4XCD1_9SPHI</name>
<dbReference type="InterPro" id="IPR000073">
    <property type="entry name" value="AB_hydrolase_1"/>
</dbReference>
<organism evidence="2 3">
    <name type="scientific">Sphingobacterium mizutaii</name>
    <dbReference type="NCBI Taxonomy" id="1010"/>
    <lineage>
        <taxon>Bacteria</taxon>
        <taxon>Pseudomonadati</taxon>
        <taxon>Bacteroidota</taxon>
        <taxon>Sphingobacteriia</taxon>
        <taxon>Sphingobacteriales</taxon>
        <taxon>Sphingobacteriaceae</taxon>
        <taxon>Sphingobacterium</taxon>
    </lineage>
</organism>
<dbReference type="InterPro" id="IPR029058">
    <property type="entry name" value="AB_hydrolase_fold"/>
</dbReference>
<proteinExistence type="predicted"/>
<dbReference type="EMBL" id="LT906468">
    <property type="protein sequence ID" value="SNV51642.1"/>
    <property type="molecule type" value="Genomic_DNA"/>
</dbReference>
<dbReference type="Gene3D" id="3.40.50.1820">
    <property type="entry name" value="alpha/beta hydrolase"/>
    <property type="match status" value="1"/>
</dbReference>
<dbReference type="GO" id="GO:0047570">
    <property type="term" value="F:3-oxoadipate enol-lactonase activity"/>
    <property type="evidence" value="ECO:0007669"/>
    <property type="project" value="UniProtKB-EC"/>
</dbReference>
<reference evidence="2 3" key="1">
    <citation type="submission" date="2017-06" db="EMBL/GenBank/DDBJ databases">
        <authorList>
            <consortium name="Pathogen Informatics"/>
        </authorList>
    </citation>
    <scope>NUCLEOTIDE SEQUENCE [LARGE SCALE GENOMIC DNA]</scope>
    <source>
        <strain evidence="2 3">NCTC12149</strain>
    </source>
</reference>
<evidence type="ECO:0000259" key="1">
    <source>
        <dbReference type="Pfam" id="PF12697"/>
    </source>
</evidence>
<evidence type="ECO:0000313" key="3">
    <source>
        <dbReference type="Proteomes" id="UP000215355"/>
    </source>
</evidence>
<dbReference type="PANTHER" id="PTHR46438">
    <property type="entry name" value="ALPHA/BETA-HYDROLASES SUPERFAMILY PROTEIN"/>
    <property type="match status" value="1"/>
</dbReference>
<sequence length="351" mass="40638">MNLLIIIISILALLTILYFIYEEHNLHSEERERLKISEYGFEEKQVSLENGIVLNYGEGPDNGPALLLIHGQGVDWKNYAKVLPELSQDFHVFAVDCHGHGKSSHAAKSYSAEKMGTDFIWFIDHVIKEPVYLSGHSSGGLLSAWISANHIRVQSTVLEDPPLFSTEKDRCQKTIAWQDNFRVAHEFLQQSEVKDFLIFYLPRSYWKNKFKGIWKIIIAKANRFRKKHPNRIFRIGYLPLAINKIWESASDNRYDKRFADTFYDCSWFENFDQAEIIKKIYCPTTLIFAKNSKWPQYDENSILMAAMSDEDANKAENLIPDCKLITVNSGHGFHDEHPAEFIKIIRSMQGI</sequence>
<protein>
    <submittedName>
        <fullName evidence="2">3-oxoadipate enol-lactonase 2</fullName>
        <ecNumber evidence="2">3.1.1.24</ecNumber>
    </submittedName>
</protein>
<dbReference type="SUPFAM" id="SSF53474">
    <property type="entry name" value="alpha/beta-Hydrolases"/>
    <property type="match status" value="1"/>
</dbReference>
<dbReference type="Pfam" id="PF12697">
    <property type="entry name" value="Abhydrolase_6"/>
    <property type="match status" value="1"/>
</dbReference>
<dbReference type="PANTHER" id="PTHR46438:SF2">
    <property type="entry name" value="ALPHA_BETA-HYDROLASES SUPERFAMILY PROTEIN"/>
    <property type="match status" value="1"/>
</dbReference>
<accession>A0AAJ4XCD1</accession>
<dbReference type="KEGG" id="smiz:4412673_02481"/>
<feature type="domain" description="AB hydrolase-1" evidence="1">
    <location>
        <begin position="66"/>
        <end position="342"/>
    </location>
</feature>